<feature type="compositionally biased region" description="Gly residues" evidence="1">
    <location>
        <begin position="394"/>
        <end position="405"/>
    </location>
</feature>
<comment type="caution">
    <text evidence="3">The sequence shown here is derived from an EMBL/GenBank/DDBJ whole genome shotgun (WGS) entry which is preliminary data.</text>
</comment>
<feature type="domain" description="PLD phosphodiesterase" evidence="2">
    <location>
        <begin position="156"/>
        <end position="183"/>
    </location>
</feature>
<proteinExistence type="predicted"/>
<dbReference type="Proteomes" id="UP001363010">
    <property type="component" value="Unassembled WGS sequence"/>
</dbReference>
<gene>
    <name evidence="3" type="ORF">WKW80_12465</name>
</gene>
<dbReference type="PROSITE" id="PS50035">
    <property type="entry name" value="PLD"/>
    <property type="match status" value="2"/>
</dbReference>
<keyword evidence="4" id="KW-1185">Reference proteome</keyword>
<sequence>MLAVALALLMSACASLPDRVERVESTALAGTESTHLGQALRAELAAHAGKSGIYPLGEARDAFAARILLAQASDRSLDLQYYIWHGDTTGQLLWQAIWQAAQRGVRVRMLLDDANTGGLDPVLAALDAHPNIEVRLFNPFANRGFRVADLGDFARLNRRMHNKSFTGDNQMTIVGGRNVGDEYYGADLNVGFQDLDVLAVGPVVGEVSAEFDRYWNNESAYPVASLLGPAPKDGATLLNENWQKVQQDPKAQRYVDALRQSPLVQQVAERKIAFEWTTAQVLSDDPDKVRFSPERKDLQMMPRLSEVFGNGQRELDLVSPYFVPGQGGADALEKIAARGVKVRVLTNSFQATDVAPVHAGYARYRKELLQSGVKLYELKPGLADVTSRDDDGRGVGVPGSSGSGGSSSASLHAKTFAVDRSRVFVGSFNLDPRSARLNTEMGVLIDSPALAQRLSGHFDSVIPDQAYQVRLQPDSTRMEWIDRSPAGETRYTDEPGIGPWQRLWINFLSILPIEAML</sequence>
<dbReference type="EMBL" id="JBBKZV010000006">
    <property type="protein sequence ID" value="MEJ8822835.1"/>
    <property type="molecule type" value="Genomic_DNA"/>
</dbReference>
<evidence type="ECO:0000313" key="3">
    <source>
        <dbReference type="EMBL" id="MEJ8822835.1"/>
    </source>
</evidence>
<dbReference type="InterPro" id="IPR001736">
    <property type="entry name" value="PLipase_D/transphosphatidylase"/>
</dbReference>
<dbReference type="RefSeq" id="WP_340363881.1">
    <property type="nucleotide sequence ID" value="NZ_JBBKZV010000006.1"/>
</dbReference>
<dbReference type="Gene3D" id="3.30.870.10">
    <property type="entry name" value="Endonuclease Chain A"/>
    <property type="match status" value="2"/>
</dbReference>
<dbReference type="SMART" id="SM00155">
    <property type="entry name" value="PLDc"/>
    <property type="match status" value="2"/>
</dbReference>
<accession>A0ABU8VYD8</accession>
<evidence type="ECO:0000259" key="2">
    <source>
        <dbReference type="PROSITE" id="PS50035"/>
    </source>
</evidence>
<dbReference type="SUPFAM" id="SSF56024">
    <property type="entry name" value="Phospholipase D/nuclease"/>
    <property type="match status" value="2"/>
</dbReference>
<evidence type="ECO:0000313" key="4">
    <source>
        <dbReference type="Proteomes" id="UP001363010"/>
    </source>
</evidence>
<dbReference type="PANTHER" id="PTHR21248">
    <property type="entry name" value="CARDIOLIPIN SYNTHASE"/>
    <property type="match status" value="1"/>
</dbReference>
<reference evidence="3 4" key="1">
    <citation type="submission" date="2024-03" db="EMBL/GenBank/DDBJ databases">
        <title>Novel species of the genus Variovorax.</title>
        <authorList>
            <person name="Liu Q."/>
            <person name="Xin Y.-H."/>
        </authorList>
    </citation>
    <scope>NUCLEOTIDE SEQUENCE [LARGE SCALE GENOMIC DNA]</scope>
    <source>
        <strain evidence="3 4">KACC 18501</strain>
    </source>
</reference>
<name>A0ABU8VYD8_9BURK</name>
<feature type="domain" description="PLD phosphodiesterase" evidence="2">
    <location>
        <begin position="407"/>
        <end position="434"/>
    </location>
</feature>
<protein>
    <submittedName>
        <fullName evidence="3">Phospholipase D family protein</fullName>
    </submittedName>
</protein>
<dbReference type="Pfam" id="PF13091">
    <property type="entry name" value="PLDc_2"/>
    <property type="match status" value="2"/>
</dbReference>
<dbReference type="CDD" id="cd09113">
    <property type="entry name" value="PLDc_ymdC_like_2"/>
    <property type="match status" value="1"/>
</dbReference>
<dbReference type="CDD" id="cd09111">
    <property type="entry name" value="PLDc_ymdC_like_1"/>
    <property type="match status" value="1"/>
</dbReference>
<evidence type="ECO:0000256" key="1">
    <source>
        <dbReference type="SAM" id="MobiDB-lite"/>
    </source>
</evidence>
<feature type="region of interest" description="Disordered" evidence="1">
    <location>
        <begin position="387"/>
        <end position="409"/>
    </location>
</feature>
<dbReference type="PANTHER" id="PTHR21248:SF12">
    <property type="entry name" value="CARDIOLIPIN SYNTHASE C"/>
    <property type="match status" value="1"/>
</dbReference>
<organism evidence="3 4">
    <name type="scientific">Variovorax humicola</name>
    <dbReference type="NCBI Taxonomy" id="1769758"/>
    <lineage>
        <taxon>Bacteria</taxon>
        <taxon>Pseudomonadati</taxon>
        <taxon>Pseudomonadota</taxon>
        <taxon>Betaproteobacteria</taxon>
        <taxon>Burkholderiales</taxon>
        <taxon>Comamonadaceae</taxon>
        <taxon>Variovorax</taxon>
    </lineage>
</organism>
<dbReference type="InterPro" id="IPR025202">
    <property type="entry name" value="PLD-like_dom"/>
</dbReference>